<dbReference type="EMBL" id="LR216287">
    <property type="protein sequence ID" value="VFJ14291.1"/>
    <property type="molecule type" value="Genomic_DNA"/>
</dbReference>
<dbReference type="KEGG" id="nfn:NFRAN_1969"/>
<reference evidence="1 2" key="1">
    <citation type="submission" date="2019-02" db="EMBL/GenBank/DDBJ databases">
        <authorList>
            <person name="Lehtovirta-Morley E L."/>
        </authorList>
    </citation>
    <scope>NUCLEOTIDE SEQUENCE [LARGE SCALE GENOMIC DNA]</scope>
    <source>
        <strain evidence="1">NFRAN1</strain>
    </source>
</reference>
<proteinExistence type="predicted"/>
<evidence type="ECO:0000313" key="1">
    <source>
        <dbReference type="EMBL" id="VFJ14291.1"/>
    </source>
</evidence>
<dbReference type="AlphaFoldDB" id="A0A484I950"/>
<evidence type="ECO:0000313" key="2">
    <source>
        <dbReference type="Proteomes" id="UP000294299"/>
    </source>
</evidence>
<organism evidence="1 2">
    <name type="scientific">Candidatus Nitrosocosmicus franklandianus</name>
    <dbReference type="NCBI Taxonomy" id="1798806"/>
    <lineage>
        <taxon>Archaea</taxon>
        <taxon>Nitrososphaerota</taxon>
        <taxon>Nitrososphaeria</taxon>
        <taxon>Nitrososphaerales</taxon>
        <taxon>Nitrososphaeraceae</taxon>
        <taxon>Candidatus Nitrosocosmicus</taxon>
    </lineage>
</organism>
<dbReference type="Proteomes" id="UP000294299">
    <property type="component" value="Chromosome NFRAN"/>
</dbReference>
<sequence length="57" mass="6501">MIFISNLHSMIMALSYYPRGPNGGTLDNSYLSINNQILYFISKFVCLLQETSLIIKL</sequence>
<name>A0A484I950_9ARCH</name>
<accession>A0A484I950</accession>
<gene>
    <name evidence="1" type="ORF">NFRAN_1969</name>
</gene>
<protein>
    <submittedName>
        <fullName evidence="1">Uncharacterized protein</fullName>
    </submittedName>
</protein>
<keyword evidence="2" id="KW-1185">Reference proteome</keyword>